<organism evidence="5 6">
    <name type="scientific">Tepidimicrobium xylanilyticum</name>
    <dbReference type="NCBI Taxonomy" id="1123352"/>
    <lineage>
        <taxon>Bacteria</taxon>
        <taxon>Bacillati</taxon>
        <taxon>Bacillota</taxon>
        <taxon>Tissierellia</taxon>
        <taxon>Tissierellales</taxon>
        <taxon>Tepidimicrobiaceae</taxon>
        <taxon>Tepidimicrobium</taxon>
    </lineage>
</organism>
<keyword evidence="2" id="KW-0547">Nucleotide-binding</keyword>
<dbReference type="PANTHER" id="PTHR45772:SF7">
    <property type="entry name" value="AMINO ACID ABC TRANSPORTER ATP-BINDING PROTEIN"/>
    <property type="match status" value="1"/>
</dbReference>
<dbReference type="InterPro" id="IPR032823">
    <property type="entry name" value="BCA_ABC_TP_C"/>
</dbReference>
<dbReference type="GO" id="GO:0015192">
    <property type="term" value="F:L-phenylalanine transmembrane transporter activity"/>
    <property type="evidence" value="ECO:0007669"/>
    <property type="project" value="TreeGrafter"/>
</dbReference>
<keyword evidence="1" id="KW-0813">Transport</keyword>
<evidence type="ECO:0000256" key="1">
    <source>
        <dbReference type="ARBA" id="ARBA00022448"/>
    </source>
</evidence>
<evidence type="ECO:0000259" key="4">
    <source>
        <dbReference type="PROSITE" id="PS50893"/>
    </source>
</evidence>
<dbReference type="PANTHER" id="PTHR45772">
    <property type="entry name" value="CONSERVED COMPONENT OF ABC TRANSPORTER FOR NATURAL AMINO ACIDS-RELATED"/>
    <property type="match status" value="1"/>
</dbReference>
<dbReference type="Pfam" id="PF00005">
    <property type="entry name" value="ABC_tran"/>
    <property type="match status" value="1"/>
</dbReference>
<dbReference type="InterPro" id="IPR027417">
    <property type="entry name" value="P-loop_NTPase"/>
</dbReference>
<proteinExistence type="predicted"/>
<protein>
    <submittedName>
        <fullName evidence="5">Amino acid/amide ABC transporter ATP-binding protein 1, HAAT family (TC 3.A.1.4.-)</fullName>
    </submittedName>
</protein>
<dbReference type="GO" id="GO:0015188">
    <property type="term" value="F:L-isoleucine transmembrane transporter activity"/>
    <property type="evidence" value="ECO:0007669"/>
    <property type="project" value="TreeGrafter"/>
</dbReference>
<accession>A0A1H2UX49</accession>
<dbReference type="GO" id="GO:1903805">
    <property type="term" value="P:L-valine import across plasma membrane"/>
    <property type="evidence" value="ECO:0007669"/>
    <property type="project" value="TreeGrafter"/>
</dbReference>
<keyword evidence="3 5" id="KW-0067">ATP-binding</keyword>
<dbReference type="GO" id="GO:0005524">
    <property type="term" value="F:ATP binding"/>
    <property type="evidence" value="ECO:0007669"/>
    <property type="project" value="UniProtKB-KW"/>
</dbReference>
<dbReference type="GO" id="GO:0005886">
    <property type="term" value="C:plasma membrane"/>
    <property type="evidence" value="ECO:0007669"/>
    <property type="project" value="TreeGrafter"/>
</dbReference>
<dbReference type="CDD" id="cd03219">
    <property type="entry name" value="ABC_Mj1267_LivG_branched"/>
    <property type="match status" value="1"/>
</dbReference>
<name>A0A1H2UX49_9FIRM</name>
<dbReference type="OrthoDB" id="9805514at2"/>
<dbReference type="PROSITE" id="PS50893">
    <property type="entry name" value="ABC_TRANSPORTER_2"/>
    <property type="match status" value="1"/>
</dbReference>
<dbReference type="GO" id="GO:1903806">
    <property type="term" value="P:L-isoleucine import across plasma membrane"/>
    <property type="evidence" value="ECO:0007669"/>
    <property type="project" value="TreeGrafter"/>
</dbReference>
<keyword evidence="6" id="KW-1185">Reference proteome</keyword>
<dbReference type="Pfam" id="PF12399">
    <property type="entry name" value="BCA_ABC_TP_C"/>
    <property type="match status" value="1"/>
</dbReference>
<evidence type="ECO:0000256" key="2">
    <source>
        <dbReference type="ARBA" id="ARBA00022741"/>
    </source>
</evidence>
<dbReference type="Gene3D" id="3.40.50.300">
    <property type="entry name" value="P-loop containing nucleotide triphosphate hydrolases"/>
    <property type="match status" value="1"/>
</dbReference>
<dbReference type="EMBL" id="FNNG01000003">
    <property type="protein sequence ID" value="SDW60653.1"/>
    <property type="molecule type" value="Genomic_DNA"/>
</dbReference>
<dbReference type="FunFam" id="3.40.50.300:FF:000421">
    <property type="entry name" value="Branched-chain amino acid ABC transporter ATP-binding protein"/>
    <property type="match status" value="1"/>
</dbReference>
<sequence>MKILEAVGITKSFGGLTAVNNVDFYIEEGEIVSLIGPNGAGKTTFFNLITGVYEPTSGVINFLGKEIHNLKSYEITVAGIARTFQNIRLFSSMTVFENIMIGQYCRTEANLVNVIFKTKKAMEEQEKAREKVQRIIDFLGLESVANEIATSLPYGEQRRVEIGRALATEPKLLLLDEPAAGMNTQEKVEMQSLIRKIRDKGYTVLLIEHDMKLVMGISDRVAVLDYGNKIAEGKPNEVQRDERVISAYLGKEVG</sequence>
<evidence type="ECO:0000313" key="5">
    <source>
        <dbReference type="EMBL" id="SDW60653.1"/>
    </source>
</evidence>
<dbReference type="SMART" id="SM00382">
    <property type="entry name" value="AAA"/>
    <property type="match status" value="1"/>
</dbReference>
<dbReference type="AlphaFoldDB" id="A0A1H2UX49"/>
<dbReference type="RefSeq" id="WP_093751333.1">
    <property type="nucleotide sequence ID" value="NZ_FNNG01000003.1"/>
</dbReference>
<dbReference type="InterPro" id="IPR003439">
    <property type="entry name" value="ABC_transporter-like_ATP-bd"/>
</dbReference>
<dbReference type="GO" id="GO:0016887">
    <property type="term" value="F:ATP hydrolysis activity"/>
    <property type="evidence" value="ECO:0007669"/>
    <property type="project" value="InterPro"/>
</dbReference>
<dbReference type="SUPFAM" id="SSF52540">
    <property type="entry name" value="P-loop containing nucleoside triphosphate hydrolases"/>
    <property type="match status" value="1"/>
</dbReference>
<dbReference type="GO" id="GO:0005304">
    <property type="term" value="F:L-valine transmembrane transporter activity"/>
    <property type="evidence" value="ECO:0007669"/>
    <property type="project" value="TreeGrafter"/>
</dbReference>
<evidence type="ECO:0000313" key="6">
    <source>
        <dbReference type="Proteomes" id="UP000198828"/>
    </source>
</evidence>
<gene>
    <name evidence="5" type="ORF">SAMN05660923_00956</name>
</gene>
<dbReference type="GO" id="GO:0042941">
    <property type="term" value="P:D-alanine transmembrane transport"/>
    <property type="evidence" value="ECO:0007669"/>
    <property type="project" value="TreeGrafter"/>
</dbReference>
<evidence type="ECO:0000256" key="3">
    <source>
        <dbReference type="ARBA" id="ARBA00022840"/>
    </source>
</evidence>
<dbReference type="Proteomes" id="UP000198828">
    <property type="component" value="Unassembled WGS sequence"/>
</dbReference>
<dbReference type="GO" id="GO:0015808">
    <property type="term" value="P:L-alanine transport"/>
    <property type="evidence" value="ECO:0007669"/>
    <property type="project" value="TreeGrafter"/>
</dbReference>
<dbReference type="InterPro" id="IPR051120">
    <property type="entry name" value="ABC_AA/LPS_Transport"/>
</dbReference>
<feature type="domain" description="ABC transporter" evidence="4">
    <location>
        <begin position="4"/>
        <end position="251"/>
    </location>
</feature>
<reference evidence="5 6" key="1">
    <citation type="submission" date="2016-10" db="EMBL/GenBank/DDBJ databases">
        <authorList>
            <person name="de Groot N.N."/>
        </authorList>
    </citation>
    <scope>NUCLEOTIDE SEQUENCE [LARGE SCALE GENOMIC DNA]</scope>
    <source>
        <strain evidence="5 6">DSM 23310</strain>
    </source>
</reference>
<dbReference type="InterPro" id="IPR003593">
    <property type="entry name" value="AAA+_ATPase"/>
</dbReference>